<protein>
    <submittedName>
        <fullName evidence="3">Polyisoprenoid-binding protein</fullName>
    </submittedName>
</protein>
<dbReference type="SMART" id="SM00867">
    <property type="entry name" value="YceI"/>
    <property type="match status" value="1"/>
</dbReference>
<dbReference type="PANTHER" id="PTHR34406">
    <property type="entry name" value="PROTEIN YCEI"/>
    <property type="match status" value="1"/>
</dbReference>
<dbReference type="Proteomes" id="UP000468388">
    <property type="component" value="Unassembled WGS sequence"/>
</dbReference>
<gene>
    <name evidence="3" type="ORF">GO495_17020</name>
</gene>
<sequence>MKKLTIVASLLLALSATTFAQTWNVDKAHSRLSYAVNHMGISESEGAFRTFDAKITSSKDDMSDAVIEVTADINSLSTDNEMRDKHLKSADFFDAEKFGTLTFKSKSFKKVSGKNYKLVGDLTLHGVTKTVTLDAVFNGTATNPMNKKVSAGFKFTGTIKRTDFGIGASMPVAMLGDDVKILGNAEFVKE</sequence>
<dbReference type="EMBL" id="WRXO01000004">
    <property type="protein sequence ID" value="MVT42296.1"/>
    <property type="molecule type" value="Genomic_DNA"/>
</dbReference>
<dbReference type="SUPFAM" id="SSF101874">
    <property type="entry name" value="YceI-like"/>
    <property type="match status" value="1"/>
</dbReference>
<evidence type="ECO:0000256" key="1">
    <source>
        <dbReference type="SAM" id="SignalP"/>
    </source>
</evidence>
<dbReference type="AlphaFoldDB" id="A0A6N8JD60"/>
<accession>A0A6N8JD60</accession>
<name>A0A6N8JD60_9BACT</name>
<comment type="caution">
    <text evidence="3">The sequence shown here is derived from an EMBL/GenBank/DDBJ whole genome shotgun (WGS) entry which is preliminary data.</text>
</comment>
<keyword evidence="4" id="KW-1185">Reference proteome</keyword>
<evidence type="ECO:0000313" key="4">
    <source>
        <dbReference type="Proteomes" id="UP000468388"/>
    </source>
</evidence>
<dbReference type="RefSeq" id="WP_157300919.1">
    <property type="nucleotide sequence ID" value="NZ_BAAAZB010000005.1"/>
</dbReference>
<proteinExistence type="predicted"/>
<dbReference type="OrthoDB" id="9811006at2"/>
<dbReference type="Pfam" id="PF04264">
    <property type="entry name" value="YceI"/>
    <property type="match status" value="1"/>
</dbReference>
<evidence type="ECO:0000259" key="2">
    <source>
        <dbReference type="SMART" id="SM00867"/>
    </source>
</evidence>
<dbReference type="Gene3D" id="2.40.128.110">
    <property type="entry name" value="Lipid/polyisoprenoid-binding, YceI-like"/>
    <property type="match status" value="1"/>
</dbReference>
<dbReference type="PANTHER" id="PTHR34406:SF1">
    <property type="entry name" value="PROTEIN YCEI"/>
    <property type="match status" value="1"/>
</dbReference>
<evidence type="ECO:0000313" key="3">
    <source>
        <dbReference type="EMBL" id="MVT42296.1"/>
    </source>
</evidence>
<feature type="domain" description="Lipid/polyisoprenoid-binding YceI-like" evidence="2">
    <location>
        <begin position="22"/>
        <end position="188"/>
    </location>
</feature>
<dbReference type="InterPro" id="IPR007372">
    <property type="entry name" value="Lipid/polyisoprenoid-bd_YceI"/>
</dbReference>
<feature type="signal peptide" evidence="1">
    <location>
        <begin position="1"/>
        <end position="20"/>
    </location>
</feature>
<organism evidence="3 4">
    <name type="scientific">Chitinophaga oryziterrae</name>
    <dbReference type="NCBI Taxonomy" id="1031224"/>
    <lineage>
        <taxon>Bacteria</taxon>
        <taxon>Pseudomonadati</taxon>
        <taxon>Bacteroidota</taxon>
        <taxon>Chitinophagia</taxon>
        <taxon>Chitinophagales</taxon>
        <taxon>Chitinophagaceae</taxon>
        <taxon>Chitinophaga</taxon>
    </lineage>
</organism>
<feature type="chain" id="PRO_5027078896" evidence="1">
    <location>
        <begin position="21"/>
        <end position="190"/>
    </location>
</feature>
<reference evidence="3 4" key="1">
    <citation type="submission" date="2019-12" db="EMBL/GenBank/DDBJ databases">
        <title>The draft genomic sequence of strain Chitinophaga oryziterrae JCM 16595.</title>
        <authorList>
            <person name="Zhang X."/>
        </authorList>
    </citation>
    <scope>NUCLEOTIDE SEQUENCE [LARGE SCALE GENOMIC DNA]</scope>
    <source>
        <strain evidence="3 4">JCM 16595</strain>
    </source>
</reference>
<dbReference type="InterPro" id="IPR036761">
    <property type="entry name" value="TTHA0802/YceI-like_sf"/>
</dbReference>
<keyword evidence="1" id="KW-0732">Signal</keyword>